<dbReference type="InterPro" id="IPR018247">
    <property type="entry name" value="EF_Hand_1_Ca_BS"/>
</dbReference>
<dbReference type="InterPro" id="IPR011992">
    <property type="entry name" value="EF-hand-dom_pair"/>
</dbReference>
<dbReference type="SMART" id="SM01375">
    <property type="entry name" value="Dynein_light"/>
    <property type="match status" value="1"/>
</dbReference>
<dbReference type="EMBL" id="JAPFFF010000016">
    <property type="protein sequence ID" value="KAK8864808.1"/>
    <property type="molecule type" value="Genomic_DNA"/>
</dbReference>
<evidence type="ECO:0000259" key="2">
    <source>
        <dbReference type="PROSITE" id="PS50222"/>
    </source>
</evidence>
<comment type="caution">
    <text evidence="3">The sequence shown here is derived from an EMBL/GenBank/DDBJ whole genome shotgun (WGS) entry which is preliminary data.</text>
</comment>
<dbReference type="Gene3D" id="3.30.740.10">
    <property type="entry name" value="Protein Inhibitor Of Neuronal Nitric Oxide Synthase"/>
    <property type="match status" value="1"/>
</dbReference>
<feature type="domain" description="EF-hand" evidence="2">
    <location>
        <begin position="104"/>
        <end position="139"/>
    </location>
</feature>
<dbReference type="PROSITE" id="PS00018">
    <property type="entry name" value="EF_HAND_1"/>
    <property type="match status" value="3"/>
</dbReference>
<name>A0ABR2IKE4_9EUKA</name>
<dbReference type="InterPro" id="IPR001372">
    <property type="entry name" value="Dynein_light_chain_typ-1/2"/>
</dbReference>
<gene>
    <name evidence="3" type="ORF">M9Y10_010333</name>
</gene>
<dbReference type="Proteomes" id="UP001470230">
    <property type="component" value="Unassembled WGS sequence"/>
</dbReference>
<dbReference type="PROSITE" id="PS50222">
    <property type="entry name" value="EF_HAND_2"/>
    <property type="match status" value="1"/>
</dbReference>
<evidence type="ECO:0000313" key="4">
    <source>
        <dbReference type="Proteomes" id="UP001470230"/>
    </source>
</evidence>
<keyword evidence="4" id="KW-1185">Reference proteome</keyword>
<keyword evidence="1" id="KW-0106">Calcium</keyword>
<evidence type="ECO:0000256" key="1">
    <source>
        <dbReference type="ARBA" id="ARBA00022837"/>
    </source>
</evidence>
<dbReference type="SMART" id="SM00054">
    <property type="entry name" value="EFh"/>
    <property type="match status" value="2"/>
</dbReference>
<sequence length="274" mass="31671">MSEETVIIENVGISENMQNDAIEAAIEGIDRFNEENAIATYIKVDLSSKHPAKWECVVNYSTENPSPYNTSCYICFIYQQYTIHIWIDKETEDKSDKEPKIPNITENDISSLIAKYDKSGNGKLEFDEFLGFMKEALKLEESQGFLKKMRFLYDGMDTDNSHNLDKNEIIECFSKWKEGNFKWLTKMIFRGADVDKSRKVSICELKSACDNLGKSLNQENFENQCKIEFGAKKKELEYWEFYKIITGETLDKNSIDADPYDGKLQTESKCCILI</sequence>
<evidence type="ECO:0000313" key="3">
    <source>
        <dbReference type="EMBL" id="KAK8864808.1"/>
    </source>
</evidence>
<dbReference type="Gene3D" id="1.10.238.10">
    <property type="entry name" value="EF-hand"/>
    <property type="match status" value="2"/>
</dbReference>
<organism evidence="3 4">
    <name type="scientific">Tritrichomonas musculus</name>
    <dbReference type="NCBI Taxonomy" id="1915356"/>
    <lineage>
        <taxon>Eukaryota</taxon>
        <taxon>Metamonada</taxon>
        <taxon>Parabasalia</taxon>
        <taxon>Tritrichomonadida</taxon>
        <taxon>Tritrichomonadidae</taxon>
        <taxon>Tritrichomonas</taxon>
    </lineage>
</organism>
<dbReference type="Pfam" id="PF01221">
    <property type="entry name" value="Dynein_light"/>
    <property type="match status" value="1"/>
</dbReference>
<dbReference type="InterPro" id="IPR002048">
    <property type="entry name" value="EF_hand_dom"/>
</dbReference>
<accession>A0ABR2IKE4</accession>
<reference evidence="3 4" key="1">
    <citation type="submission" date="2024-04" db="EMBL/GenBank/DDBJ databases">
        <title>Tritrichomonas musculus Genome.</title>
        <authorList>
            <person name="Alves-Ferreira E."/>
            <person name="Grigg M."/>
            <person name="Lorenzi H."/>
            <person name="Galac M."/>
        </authorList>
    </citation>
    <scope>NUCLEOTIDE SEQUENCE [LARGE SCALE GENOMIC DNA]</scope>
    <source>
        <strain evidence="3 4">EAF2021</strain>
    </source>
</reference>
<proteinExistence type="predicted"/>
<protein>
    <submittedName>
        <fullName evidence="3">Dynein light chain 1, cytoplasmic</fullName>
    </submittedName>
</protein>
<dbReference type="InterPro" id="IPR037177">
    <property type="entry name" value="DLC_sf"/>
</dbReference>
<dbReference type="SUPFAM" id="SSF54648">
    <property type="entry name" value="DLC"/>
    <property type="match status" value="1"/>
</dbReference>
<dbReference type="SUPFAM" id="SSF47473">
    <property type="entry name" value="EF-hand"/>
    <property type="match status" value="1"/>
</dbReference>